<feature type="region of interest" description="Disordered" evidence="1">
    <location>
        <begin position="1428"/>
        <end position="1543"/>
    </location>
</feature>
<dbReference type="EMBL" id="RYZI01000428">
    <property type="protein sequence ID" value="RWA05548.1"/>
    <property type="molecule type" value="Genomic_DNA"/>
</dbReference>
<evidence type="ECO:0000313" key="3">
    <source>
        <dbReference type="Proteomes" id="UP000286045"/>
    </source>
</evidence>
<dbReference type="InterPro" id="IPR052957">
    <property type="entry name" value="Auxin_embryo_med"/>
</dbReference>
<dbReference type="Gene3D" id="3.30.565.10">
    <property type="entry name" value="Histidine kinase-like ATPase, C-terminal domain"/>
    <property type="match status" value="1"/>
</dbReference>
<name>A0A439CTQ5_9PEZI</name>
<evidence type="ECO:0000256" key="1">
    <source>
        <dbReference type="SAM" id="MobiDB-lite"/>
    </source>
</evidence>
<dbReference type="Gene3D" id="3.40.50.720">
    <property type="entry name" value="NAD(P)-binding Rossmann-like Domain"/>
    <property type="match status" value="1"/>
</dbReference>
<accession>A0A439CTQ5</accession>
<protein>
    <recommendedName>
        <fullName evidence="4">Protein NO VEIN C-terminal domain-containing protein</fullName>
    </recommendedName>
</protein>
<gene>
    <name evidence="2" type="ORF">EKO27_g9561</name>
</gene>
<dbReference type="Proteomes" id="UP000286045">
    <property type="component" value="Unassembled WGS sequence"/>
</dbReference>
<dbReference type="SUPFAM" id="SSF55874">
    <property type="entry name" value="ATPase domain of HSP90 chaperone/DNA topoisomerase II/histidine kinase"/>
    <property type="match status" value="1"/>
</dbReference>
<dbReference type="PANTHER" id="PTHR32387">
    <property type="entry name" value="WU:FJ29H11"/>
    <property type="match status" value="1"/>
</dbReference>
<feature type="compositionally biased region" description="Polar residues" evidence="1">
    <location>
        <begin position="1466"/>
        <end position="1475"/>
    </location>
</feature>
<dbReference type="PANTHER" id="PTHR32387:SF0">
    <property type="entry name" value="PROTEIN NO VEIN"/>
    <property type="match status" value="1"/>
</dbReference>
<evidence type="ECO:0008006" key="4">
    <source>
        <dbReference type="Google" id="ProtNLM"/>
    </source>
</evidence>
<sequence>MVELGNMSHDEDITRLSEVEARALVERIADEHGYVSEDVLQTMTPEARRAVERAFHKKDTMIGSSVITLSKNLYTSPARFVFEMLQNADDNSYSRARARNEEPFVTFNVAPRHITVECNEDGFTPKNLSAICSIGKSSKTGAQGYIGEKGIGFKSVFMAAYKVHIQSENFSFSFLHRRGDSGIGMISPIWEEWENRPATGITRIKLFLIDNLDVGAETAEHPIMQQFREIQETYLLFMKNIRCVKVNFMGDDGSIISSATYSIRCSSSNANRASLLRQKDHGSERINNYHVTRHLARGLPRNENREYSEAEEAVQSWSTSEIVLAFPLDDQGRAPEEVTSQQVFAFLPIRNMGFKFLIQADFVTQANRQDIVTSSRRNQALRDGIAEAFAEAMKQLCTDELLRYTWIRYLPVANDYPWDEYWTGLYNRIKGKVQATPLMHSINENFPYKIEQMRKSRPSDADDNELDKIHTHYGLKLMEYSEILMRASEDLNTPNSRMKSMETSDEWHERAARLLCTAFVESEQLKQAIEALDVVPLENGQWTRARNAPYQLSFPTTDDGLQIPRDLPLSIISASASKGEWRSQLYELLGATRPSASWVRELIFHKYSTVTNQNFAFGRSGQPEDISISHLEFLYHTDGPRPADVKKYQHIAVLTEEGSLVTPWYTDVYISSDHPYGAKSLLSPTSNASSPESNAQGFPVHFLLSKYVLAPSHEKIGEDGGDGTRSTESWFNWLQHRIGVRVHLRLFNDVDGFTEMFQYVVDNRREDILGLLQYQWPLVQEYVASHPWTRENIANIEVPCNGGQEFCSLSRTYLPLPELTARFSQYAENERGFRFLDFGNTLAPDDLSAWTFLNDYFGVGNSDTLSFYLDVLVTISVDKSAPARKVFDLYQIIYGKVISSDDVASERGTIRSFFEDNALVMLPIEEGQKWEYGDYCRWDAPRNMRSISGLDAYYAPIYEENPALKSTLAPFMREIVGVQDLSWTDIVYELDRQKADDGHCDEEVIGQMYQLLAHLMSRLTEDDQIQVKETFSTRALILAAGSWHTADTCIWSSATSIPGKAALNTDWPSMKMFFVHFLGVSTLTLNMVYEELQRKGASENTSISEMKQEIWQFNSLLSVSQERLDVGPVLKSRVFPVRSPDGSVALLSASSNDFAIVDRKALGMRFGDLAKLLDFTFDDVHRLQPFLQWAGLDERRLSVRVTEVTAPVSSDEGRLRESNLQIKPRAYALCRIAVHLRSTKAQNPESFYQLLQNSTVLETDEIKSELHLPEDDHVLKVEQFQAELHIEATDDTLRIYVPKDSVRQDICFLYNLPYALYKWMMDDGTNASEMRESEQAKRLIQSVLAANPSSLELLLEKEGIVELEFPEFAEEEPVEEEYTLSAAEDMHYFSTEIVIPQASGTHAGPQEQEPETPIHSEGDTATVVSEVDTTGVDTPGSSLYSPGLPPEKQARSRESSPPRGSSESSLQNKSANSIVPSPEITGPSGNPPSPETIRAAPLSSETVRATTPSPEPESEPEPVLFSQPPTPVPSRPGTPKIRDEMDSPKGSAYITLLDTVIKLGRAACIPEKETFDMSVMKAKLNEAHGTENINEDYFKLRTTRAIERDKMIGAAGELYVFELLSNKKIGLSFPRTRWQSIIRTYVTVHTDYADMGPWTGIETADFVYTDFDSDLTKILIDNGYIEREVWKDQTPTYYIDVKTTMGGCETPFFMSKSQCKRMRTKTNGPNGKERQDSIYIVFRVYNLGKKSMGCAIYVDPDAMRVKGTLNFRAETCPLENSLDFEKSSRMSTILLIGATSGIGEALARRFHNEGKKVITGRNKFDIADLAALLAIMTQILKDFPNLDTVFINAGMQKCYNLLIFFAQLFAPHLLAQAKPRLTSTIFITSSSLAYAPLSFYPTYCAAKAGEEASRNMSIVEVVPPYVGTGQDLEHREFTIAMQGVEDKAFSPLDLADYIDQFFASLEQVAPDGSIKKEIGVGFGEMGAGLWTSTFEKVYEEMGLTV</sequence>
<dbReference type="NCBIfam" id="NF047352">
    <property type="entry name" value="P_loop_sacsin"/>
    <property type="match status" value="1"/>
</dbReference>
<evidence type="ECO:0000313" key="2">
    <source>
        <dbReference type="EMBL" id="RWA05548.1"/>
    </source>
</evidence>
<comment type="caution">
    <text evidence="2">The sequence shown here is derived from an EMBL/GenBank/DDBJ whole genome shotgun (WGS) entry which is preliminary data.</text>
</comment>
<proteinExistence type="predicted"/>
<keyword evidence="3" id="KW-1185">Reference proteome</keyword>
<organism evidence="2 3">
    <name type="scientific">Xylaria grammica</name>
    <dbReference type="NCBI Taxonomy" id="363999"/>
    <lineage>
        <taxon>Eukaryota</taxon>
        <taxon>Fungi</taxon>
        <taxon>Dikarya</taxon>
        <taxon>Ascomycota</taxon>
        <taxon>Pezizomycotina</taxon>
        <taxon>Sordariomycetes</taxon>
        <taxon>Xylariomycetidae</taxon>
        <taxon>Xylariales</taxon>
        <taxon>Xylariaceae</taxon>
        <taxon>Xylaria</taxon>
    </lineage>
</organism>
<dbReference type="STRING" id="363999.A0A439CTQ5"/>
<dbReference type="InterPro" id="IPR036890">
    <property type="entry name" value="HATPase_C_sf"/>
</dbReference>
<dbReference type="SUPFAM" id="SSF51735">
    <property type="entry name" value="NAD(P)-binding Rossmann-fold domains"/>
    <property type="match status" value="1"/>
</dbReference>
<dbReference type="InterPro" id="IPR036291">
    <property type="entry name" value="NAD(P)-bd_dom_sf"/>
</dbReference>
<reference evidence="2 3" key="1">
    <citation type="submission" date="2018-12" db="EMBL/GenBank/DDBJ databases">
        <title>Draft genome sequence of Xylaria grammica IHI A82.</title>
        <authorList>
            <person name="Buettner E."/>
            <person name="Kellner H."/>
        </authorList>
    </citation>
    <scope>NUCLEOTIDE SEQUENCE [LARGE SCALE GENOMIC DNA]</scope>
    <source>
        <strain evidence="2 3">IHI A82</strain>
    </source>
</reference>